<dbReference type="EMBL" id="LNYP01000031">
    <property type="protein sequence ID" value="KTD37251.1"/>
    <property type="molecule type" value="Genomic_DNA"/>
</dbReference>
<dbReference type="InterPro" id="IPR009100">
    <property type="entry name" value="AcylCoA_DH/oxidase_NM_dom_sf"/>
</dbReference>
<dbReference type="Proteomes" id="UP000054858">
    <property type="component" value="Unassembled WGS sequence"/>
</dbReference>
<evidence type="ECO:0000259" key="12">
    <source>
        <dbReference type="Pfam" id="PF02771"/>
    </source>
</evidence>
<name>A0A0W0WY50_9GAMM</name>
<accession>A0A0W0WY50</accession>
<dbReference type="Gene3D" id="1.10.540.10">
    <property type="entry name" value="Acyl-CoA dehydrogenase/oxidase, N-terminal domain"/>
    <property type="match status" value="1"/>
</dbReference>
<proteinExistence type="inferred from homology"/>
<dbReference type="Gene3D" id="2.40.110.10">
    <property type="entry name" value="Butyryl-CoA Dehydrogenase, subunit A, domain 2"/>
    <property type="match status" value="1"/>
</dbReference>
<dbReference type="GO" id="GO:0050660">
    <property type="term" value="F:flavin adenine dinucleotide binding"/>
    <property type="evidence" value="ECO:0007669"/>
    <property type="project" value="InterPro"/>
</dbReference>
<dbReference type="InterPro" id="IPR009075">
    <property type="entry name" value="AcylCo_DH/oxidase_C"/>
</dbReference>
<dbReference type="Pfam" id="PF02771">
    <property type="entry name" value="Acyl-CoA_dh_N"/>
    <property type="match status" value="1"/>
</dbReference>
<evidence type="ECO:0000313" key="14">
    <source>
        <dbReference type="Proteomes" id="UP000054858"/>
    </source>
</evidence>
<dbReference type="SUPFAM" id="SSF47203">
    <property type="entry name" value="Acyl-CoA dehydrogenase C-terminal domain-like"/>
    <property type="match status" value="1"/>
</dbReference>
<protein>
    <recommendedName>
        <fullName evidence="7">3-sulfinopropanoyl-CoA desulfinase</fullName>
        <ecNumber evidence="6">3.13.1.4</ecNumber>
    </recommendedName>
    <alternativeName>
        <fullName evidence="8">3-sulfinopropionyl coenzyme A desulfinase</fullName>
    </alternativeName>
</protein>
<evidence type="ECO:0000256" key="8">
    <source>
        <dbReference type="ARBA" id="ARBA00075603"/>
    </source>
</evidence>
<dbReference type="PATRIC" id="fig|29423.5.peg.2506"/>
<keyword evidence="3 9" id="KW-0285">Flavoprotein</keyword>
<evidence type="ECO:0000256" key="2">
    <source>
        <dbReference type="ARBA" id="ARBA00009347"/>
    </source>
</evidence>
<evidence type="ECO:0000256" key="1">
    <source>
        <dbReference type="ARBA" id="ARBA00001974"/>
    </source>
</evidence>
<comment type="catalytic activity">
    <reaction evidence="5">
        <text>3-sulfinopropanoyl-CoA + H2O = propanoyl-CoA + sulfite + H(+)</text>
        <dbReference type="Rhea" id="RHEA:41624"/>
        <dbReference type="ChEBI" id="CHEBI:15377"/>
        <dbReference type="ChEBI" id="CHEBI:15378"/>
        <dbReference type="ChEBI" id="CHEBI:17359"/>
        <dbReference type="ChEBI" id="CHEBI:57392"/>
        <dbReference type="ChEBI" id="CHEBI:78349"/>
        <dbReference type="EC" id="3.13.1.4"/>
    </reaction>
    <physiologicalReaction direction="left-to-right" evidence="5">
        <dbReference type="Rhea" id="RHEA:41625"/>
    </physiologicalReaction>
</comment>
<feature type="domain" description="Acyl-CoA oxidase/dehydrogenase middle" evidence="11">
    <location>
        <begin position="120"/>
        <end position="210"/>
    </location>
</feature>
<evidence type="ECO:0000256" key="9">
    <source>
        <dbReference type="RuleBase" id="RU362125"/>
    </source>
</evidence>
<dbReference type="Pfam" id="PF00441">
    <property type="entry name" value="Acyl-CoA_dh_1"/>
    <property type="match status" value="1"/>
</dbReference>
<dbReference type="InterPro" id="IPR037069">
    <property type="entry name" value="AcylCoA_DH/ox_N_sf"/>
</dbReference>
<comment type="similarity">
    <text evidence="2 9">Belongs to the acyl-CoA dehydrogenase family.</text>
</comment>
<evidence type="ECO:0000259" key="11">
    <source>
        <dbReference type="Pfam" id="PF02770"/>
    </source>
</evidence>
<dbReference type="FunFam" id="1.20.140.10:FF:000004">
    <property type="entry name" value="Acyl-CoA dehydrogenase FadE25"/>
    <property type="match status" value="1"/>
</dbReference>
<dbReference type="GO" id="GO:0003995">
    <property type="term" value="F:acyl-CoA dehydrogenase activity"/>
    <property type="evidence" value="ECO:0007669"/>
    <property type="project" value="TreeGrafter"/>
</dbReference>
<feature type="domain" description="Acyl-CoA dehydrogenase/oxidase N-terminal" evidence="12">
    <location>
        <begin position="14"/>
        <end position="115"/>
    </location>
</feature>
<comment type="caution">
    <text evidence="13">The sequence shown here is derived from an EMBL/GenBank/DDBJ whole genome shotgun (WGS) entry which is preliminary data.</text>
</comment>
<dbReference type="SUPFAM" id="SSF56645">
    <property type="entry name" value="Acyl-CoA dehydrogenase NM domain-like"/>
    <property type="match status" value="1"/>
</dbReference>
<keyword evidence="9" id="KW-0560">Oxidoreductase</keyword>
<dbReference type="RefSeq" id="WP_058388961.1">
    <property type="nucleotide sequence ID" value="NZ_LCUA01000019.1"/>
</dbReference>
<reference evidence="13 14" key="1">
    <citation type="submission" date="2015-11" db="EMBL/GenBank/DDBJ databases">
        <title>Genomic analysis of 38 Legionella species identifies large and diverse effector repertoires.</title>
        <authorList>
            <person name="Burstein D."/>
            <person name="Amaro F."/>
            <person name="Zusman T."/>
            <person name="Lifshitz Z."/>
            <person name="Cohen O."/>
            <person name="Gilbert J.A."/>
            <person name="Pupko T."/>
            <person name="Shuman H.A."/>
            <person name="Segal G."/>
        </authorList>
    </citation>
    <scope>NUCLEOTIDE SEQUENCE [LARGE SCALE GENOMIC DNA]</scope>
    <source>
        <strain evidence="13 14">Oak Ridge-10</strain>
    </source>
</reference>
<dbReference type="PANTHER" id="PTHR43884">
    <property type="entry name" value="ACYL-COA DEHYDROGENASE"/>
    <property type="match status" value="1"/>
</dbReference>
<dbReference type="Pfam" id="PF02770">
    <property type="entry name" value="Acyl-CoA_dh_M"/>
    <property type="match status" value="1"/>
</dbReference>
<evidence type="ECO:0000313" key="13">
    <source>
        <dbReference type="EMBL" id="KTD37251.1"/>
    </source>
</evidence>
<dbReference type="InterPro" id="IPR006091">
    <property type="entry name" value="Acyl-CoA_Oxase/DH_mid-dom"/>
</dbReference>
<evidence type="ECO:0000256" key="3">
    <source>
        <dbReference type="ARBA" id="ARBA00022630"/>
    </source>
</evidence>
<dbReference type="AlphaFoldDB" id="A0A0W0WY50"/>
<gene>
    <name evidence="13" type="ORF">Loak_2387</name>
</gene>
<dbReference type="PANTHER" id="PTHR43884:SF12">
    <property type="entry name" value="ISOVALERYL-COA DEHYDROGENASE, MITOCHONDRIAL-RELATED"/>
    <property type="match status" value="1"/>
</dbReference>
<comment type="cofactor">
    <cofactor evidence="1 9">
        <name>FAD</name>
        <dbReference type="ChEBI" id="CHEBI:57692"/>
    </cofactor>
</comment>
<organism evidence="13 14">
    <name type="scientific">Legionella oakridgensis</name>
    <dbReference type="NCBI Taxonomy" id="29423"/>
    <lineage>
        <taxon>Bacteria</taxon>
        <taxon>Pseudomonadati</taxon>
        <taxon>Pseudomonadota</taxon>
        <taxon>Gammaproteobacteria</taxon>
        <taxon>Legionellales</taxon>
        <taxon>Legionellaceae</taxon>
        <taxon>Legionella</taxon>
    </lineage>
</organism>
<dbReference type="InterPro" id="IPR013786">
    <property type="entry name" value="AcylCoA_DH/ox_N"/>
</dbReference>
<evidence type="ECO:0000256" key="4">
    <source>
        <dbReference type="ARBA" id="ARBA00022827"/>
    </source>
</evidence>
<feature type="domain" description="Acyl-CoA dehydrogenase/oxidase C-terminal" evidence="10">
    <location>
        <begin position="224"/>
        <end position="370"/>
    </location>
</feature>
<evidence type="ECO:0000256" key="5">
    <source>
        <dbReference type="ARBA" id="ARBA00052938"/>
    </source>
</evidence>
<sequence length="375" mass="42051">MPNYQPRYLKQQQIFNQFIENYLHPYAKIFDKEQAIPRDFFYTLAQHGFLGACIPKRLGGQQWDELTIGIMHESFAKELCSLANILTVLGMVSKAFIQFGSEVQKQTWLPKMASGTILAALALTESNVGSDLEHVETQLLDNDDEFILKGSKKYITLGQLADLFLVLANCQGQLTVVLVEKDTPGVTISPMPNFLGLRSNMLAEIFFDNCRIPKTNLLGSIGMGFAYVAQTALDEGRYTTAYGCVGLGQACLDAARSYAQERKQFDRTLDGHQLIQKMMAEMIVQVKAARELCFYAGVLRQQKNPTYIAETLVAKYVASKMVVFVSNHALQILGAAGFDETYPVERYYRDAKVMEIIEGTSQMHEILISKLCINE</sequence>
<dbReference type="EC" id="3.13.1.4" evidence="6"/>
<dbReference type="Gene3D" id="1.20.140.10">
    <property type="entry name" value="Butyryl-CoA Dehydrogenase, subunit A, domain 3"/>
    <property type="match status" value="1"/>
</dbReference>
<evidence type="ECO:0000256" key="6">
    <source>
        <dbReference type="ARBA" id="ARBA00066461"/>
    </source>
</evidence>
<evidence type="ECO:0000259" key="10">
    <source>
        <dbReference type="Pfam" id="PF00441"/>
    </source>
</evidence>
<dbReference type="InterPro" id="IPR036250">
    <property type="entry name" value="AcylCo_DH-like_C"/>
</dbReference>
<dbReference type="InterPro" id="IPR046373">
    <property type="entry name" value="Acyl-CoA_Oxase/DH_mid-dom_sf"/>
</dbReference>
<evidence type="ECO:0000256" key="7">
    <source>
        <dbReference type="ARBA" id="ARBA00068311"/>
    </source>
</evidence>
<keyword evidence="4 9" id="KW-0274">FAD</keyword>